<dbReference type="Gene3D" id="3.40.50.300">
    <property type="entry name" value="P-loop containing nucleotide triphosphate hydrolases"/>
    <property type="match status" value="1"/>
</dbReference>
<dbReference type="RefSeq" id="WP_044229549.1">
    <property type="nucleotide sequence ID" value="NZ_JRYR02000001.1"/>
</dbReference>
<dbReference type="SUPFAM" id="SSF52540">
    <property type="entry name" value="P-loop containing nucleoside triphosphate hydrolases"/>
    <property type="match status" value="1"/>
</dbReference>
<dbReference type="PANTHER" id="PTHR13696">
    <property type="entry name" value="P-LOOP CONTAINING NUCLEOSIDE TRIPHOSPHATE HYDROLASE"/>
    <property type="match status" value="1"/>
</dbReference>
<name>A0A1S1Z2R2_FLAPC</name>
<dbReference type="Pfam" id="PF01656">
    <property type="entry name" value="CbiA"/>
    <property type="match status" value="1"/>
</dbReference>
<dbReference type="OrthoDB" id="978593at2"/>
<protein>
    <recommendedName>
        <fullName evidence="1">CobQ/CobB/MinD/ParA nucleotide binding domain-containing protein</fullName>
    </recommendedName>
</protein>
<dbReference type="InterPro" id="IPR002586">
    <property type="entry name" value="CobQ/CobB/MinD/ParA_Nub-bd_dom"/>
</dbReference>
<keyword evidence="3" id="KW-1185">Reference proteome</keyword>
<evidence type="ECO:0000313" key="2">
    <source>
        <dbReference type="EMBL" id="OHX67560.1"/>
    </source>
</evidence>
<dbReference type="InterPro" id="IPR050678">
    <property type="entry name" value="DNA_Partitioning_ATPase"/>
</dbReference>
<accession>A0A1S1Z2R2</accession>
<evidence type="ECO:0000313" key="3">
    <source>
        <dbReference type="Proteomes" id="UP000179797"/>
    </source>
</evidence>
<dbReference type="PIRSF" id="PIRSF009320">
    <property type="entry name" value="Nuc_binding_HP_1000"/>
    <property type="match status" value="1"/>
</dbReference>
<evidence type="ECO:0000259" key="1">
    <source>
        <dbReference type="Pfam" id="PF01656"/>
    </source>
</evidence>
<dbReference type="InterPro" id="IPR027417">
    <property type="entry name" value="P-loop_NTPase"/>
</dbReference>
<dbReference type="STRING" id="915059.NH26_14995"/>
<reference evidence="2 3" key="1">
    <citation type="journal article" date="2012" name="Int. J. Syst. Evol. Microbiol.">
        <title>Flammeovirga pacifica sp. nov., isolated from deep-sea sediment.</title>
        <authorList>
            <person name="Xu H."/>
            <person name="Fu Y."/>
            <person name="Yang N."/>
            <person name="Ding Z."/>
            <person name="Lai Q."/>
            <person name="Zeng R."/>
        </authorList>
    </citation>
    <scope>NUCLEOTIDE SEQUENCE [LARGE SCALE GENOMIC DNA]</scope>
    <source>
        <strain evidence="3">DSM 24597 / LMG 26175 / WPAGA1</strain>
    </source>
</reference>
<dbReference type="Proteomes" id="UP000179797">
    <property type="component" value="Unassembled WGS sequence"/>
</dbReference>
<gene>
    <name evidence="2" type="ORF">NH26_14995</name>
</gene>
<organism evidence="2 3">
    <name type="scientific">Flammeovirga pacifica</name>
    <dbReference type="NCBI Taxonomy" id="915059"/>
    <lineage>
        <taxon>Bacteria</taxon>
        <taxon>Pseudomonadati</taxon>
        <taxon>Bacteroidota</taxon>
        <taxon>Cytophagia</taxon>
        <taxon>Cytophagales</taxon>
        <taxon>Flammeovirgaceae</taxon>
        <taxon>Flammeovirga</taxon>
    </lineage>
</organism>
<dbReference type="CDD" id="cd02042">
    <property type="entry name" value="ParAB_family"/>
    <property type="match status" value="1"/>
</dbReference>
<sequence>MAKVISFATQKGGVGKSTLLMLTASAVHNRTKKKVLVIDCDPQKSVKDIYATEGADKEQSYDVIAFNWKQARSEENFDKTLALAEKKYDVIFLDVPGRIEGKEIYFSVLVSDIVVVPVVASVLDMRATIRFLKTLPMIKEMKEKQGYKFDVYGIVNKKDQTVEHQKLKELSGIGGMEFFYSPISNLVRYKRGISTVYDITDPGLKDDEFNQYFDEFCTKCLF</sequence>
<dbReference type="EMBL" id="JRYR02000001">
    <property type="protein sequence ID" value="OHX67560.1"/>
    <property type="molecule type" value="Genomic_DNA"/>
</dbReference>
<dbReference type="PANTHER" id="PTHR13696:SF52">
    <property type="entry name" value="PARA FAMILY PROTEIN CT_582"/>
    <property type="match status" value="1"/>
</dbReference>
<comment type="caution">
    <text evidence="2">The sequence shown here is derived from an EMBL/GenBank/DDBJ whole genome shotgun (WGS) entry which is preliminary data.</text>
</comment>
<dbReference type="AlphaFoldDB" id="A0A1S1Z2R2"/>
<proteinExistence type="predicted"/>
<feature type="domain" description="CobQ/CobB/MinD/ParA nucleotide binding" evidence="1">
    <location>
        <begin position="5"/>
        <end position="168"/>
    </location>
</feature>